<dbReference type="Proteomes" id="UP000322726">
    <property type="component" value="Chromosome"/>
</dbReference>
<gene>
    <name evidence="1" type="ORF">APAC_2610</name>
</gene>
<reference evidence="2" key="2">
    <citation type="submission" date="2019-09" db="EMBL/GenBank/DDBJ databases">
        <title>Complete genome sequencing of four Arcobacter species reveals a diverse suite of mobile elements.</title>
        <authorList>
            <person name="On S.L.W."/>
            <person name="Miller W.G."/>
            <person name="Biggs P."/>
            <person name="Cornelius A."/>
            <person name="Vandamme P."/>
        </authorList>
    </citation>
    <scope>NUCLEOTIDE SEQUENCE [LARGE SCALE GENOMIC DNA]</scope>
    <source>
        <strain evidence="2">LMG 26638</strain>
    </source>
</reference>
<dbReference type="AlphaFoldDB" id="A0A5C2H9R6"/>
<reference evidence="1 2" key="1">
    <citation type="submission" date="2019-09" db="EMBL/GenBank/DDBJ databases">
        <title>Complete genome sequencing of four Arcobacter species reveals a diverse suite of mobile elements.</title>
        <authorList>
            <person name="Miller W.G."/>
            <person name="Yee E."/>
            <person name="Bono J.L."/>
        </authorList>
    </citation>
    <scope>NUCLEOTIDE SEQUENCE [LARGE SCALE GENOMIC DNA]</scope>
    <source>
        <strain evidence="1 2">LMG 26638</strain>
    </source>
</reference>
<dbReference type="Pfam" id="PF09086">
    <property type="entry name" value="DUF1924"/>
    <property type="match status" value="1"/>
</dbReference>
<dbReference type="SUPFAM" id="SSF46626">
    <property type="entry name" value="Cytochrome c"/>
    <property type="match status" value="1"/>
</dbReference>
<dbReference type="RefSeq" id="WP_130234536.1">
    <property type="nucleotide sequence ID" value="NZ_BMEF01000026.1"/>
</dbReference>
<sequence length="133" mass="15198">MKYLVSVLLIFSISNANVVDDYLNSLKTEVLKNEPNFKGFDYKRGEEIFTSKHIGKKGKEISCTSCHGINLNESSKNFFTGKTIKPLSPKANPKRFTKVKNIEKWLKRNFNDVYNRVGTAKEKGDVVTYIITK</sequence>
<keyword evidence="2" id="KW-1185">Reference proteome</keyword>
<protein>
    <submittedName>
        <fullName evidence="1">DUF1924 domain-containing protein</fullName>
    </submittedName>
</protein>
<dbReference type="OrthoDB" id="5324207at2"/>
<accession>A0A5C2H9R6</accession>
<evidence type="ECO:0000313" key="1">
    <source>
        <dbReference type="EMBL" id="QEP35651.1"/>
    </source>
</evidence>
<dbReference type="PROSITE" id="PS51007">
    <property type="entry name" value="CYTC"/>
    <property type="match status" value="1"/>
</dbReference>
<dbReference type="GO" id="GO:0009055">
    <property type="term" value="F:electron transfer activity"/>
    <property type="evidence" value="ECO:0007669"/>
    <property type="project" value="InterPro"/>
</dbReference>
<dbReference type="GO" id="GO:0020037">
    <property type="term" value="F:heme binding"/>
    <property type="evidence" value="ECO:0007669"/>
    <property type="project" value="InterPro"/>
</dbReference>
<dbReference type="Gene3D" id="1.10.760.10">
    <property type="entry name" value="Cytochrome c-like domain"/>
    <property type="match status" value="1"/>
</dbReference>
<reference evidence="1 2" key="3">
    <citation type="submission" date="2019-09" db="EMBL/GenBank/DDBJ databases">
        <title>Taxonomic note: a critical rebuttal of the proposed division of the genus Arcobacter into six genera, emended descriptions of Arcobacter anaerophilus and the genus Arcobacter, and an assessment of genus-level boundaries for Epsilonproteobacteria using in silico genomic comparator tools.</title>
        <authorList>
            <person name="On S.L.W."/>
            <person name="Miller W.G."/>
            <person name="Biggs P."/>
            <person name="Cornelius A."/>
            <person name="Vandamme P."/>
        </authorList>
    </citation>
    <scope>NUCLEOTIDE SEQUENCE [LARGE SCALE GENOMIC DNA]</scope>
    <source>
        <strain evidence="1 2">LMG 26638</strain>
    </source>
</reference>
<dbReference type="InterPro" id="IPR009056">
    <property type="entry name" value="Cyt_c-like_dom"/>
</dbReference>
<name>A0A5C2H9R6_9BACT</name>
<evidence type="ECO:0000313" key="2">
    <source>
        <dbReference type="Proteomes" id="UP000322726"/>
    </source>
</evidence>
<proteinExistence type="predicted"/>
<dbReference type="KEGG" id="apai:APAC_2610"/>
<organism evidence="1 2">
    <name type="scientific">Malaciobacter pacificus</name>
    <dbReference type="NCBI Taxonomy" id="1080223"/>
    <lineage>
        <taxon>Bacteria</taxon>
        <taxon>Pseudomonadati</taxon>
        <taxon>Campylobacterota</taxon>
        <taxon>Epsilonproteobacteria</taxon>
        <taxon>Campylobacterales</taxon>
        <taxon>Arcobacteraceae</taxon>
        <taxon>Malaciobacter</taxon>
    </lineage>
</organism>
<dbReference type="EMBL" id="CP035928">
    <property type="protein sequence ID" value="QEP35651.1"/>
    <property type="molecule type" value="Genomic_DNA"/>
</dbReference>
<dbReference type="InterPro" id="IPR036909">
    <property type="entry name" value="Cyt_c-like_dom_sf"/>
</dbReference>
<dbReference type="InterPro" id="IPR015170">
    <property type="entry name" value="DUF1924_SHP"/>
</dbReference>